<feature type="transmembrane region" description="Helical" evidence="6">
    <location>
        <begin position="21"/>
        <end position="41"/>
    </location>
</feature>
<keyword evidence="2" id="KW-1003">Cell membrane</keyword>
<evidence type="ECO:0008006" key="11">
    <source>
        <dbReference type="Google" id="ProtNLM"/>
    </source>
</evidence>
<protein>
    <recommendedName>
        <fullName evidence="11">ABC transporter permease</fullName>
    </recommendedName>
</protein>
<accession>A0A371QUP8</accession>
<evidence type="ECO:0000256" key="3">
    <source>
        <dbReference type="ARBA" id="ARBA00022692"/>
    </source>
</evidence>
<evidence type="ECO:0000256" key="2">
    <source>
        <dbReference type="ARBA" id="ARBA00022475"/>
    </source>
</evidence>
<dbReference type="Pfam" id="PF12704">
    <property type="entry name" value="MacB_PCD"/>
    <property type="match status" value="1"/>
</dbReference>
<dbReference type="InterPro" id="IPR025857">
    <property type="entry name" value="MacB_PCD"/>
</dbReference>
<dbReference type="Proteomes" id="UP000257123">
    <property type="component" value="Unassembled WGS sequence"/>
</dbReference>
<evidence type="ECO:0000256" key="1">
    <source>
        <dbReference type="ARBA" id="ARBA00004651"/>
    </source>
</evidence>
<gene>
    <name evidence="9" type="ORF">CGL51_13005</name>
</gene>
<name>A0A371QUP8_9CREN</name>
<comment type="subcellular location">
    <subcellularLocation>
        <location evidence="1">Cell membrane</location>
        <topology evidence="1">Multi-pass membrane protein</topology>
    </subcellularLocation>
</comment>
<keyword evidence="3 6" id="KW-0812">Transmembrane</keyword>
<feature type="transmembrane region" description="Helical" evidence="6">
    <location>
        <begin position="293"/>
        <end position="319"/>
    </location>
</feature>
<dbReference type="InterPro" id="IPR051125">
    <property type="entry name" value="ABC-4/HrtB_transporter"/>
</dbReference>
<evidence type="ECO:0000259" key="7">
    <source>
        <dbReference type="Pfam" id="PF02687"/>
    </source>
</evidence>
<comment type="caution">
    <text evidence="9">The sequence shown here is derived from an EMBL/GenBank/DDBJ whole genome shotgun (WGS) entry which is preliminary data.</text>
</comment>
<evidence type="ECO:0000256" key="6">
    <source>
        <dbReference type="SAM" id="Phobius"/>
    </source>
</evidence>
<dbReference type="GO" id="GO:0005886">
    <property type="term" value="C:plasma membrane"/>
    <property type="evidence" value="ECO:0007669"/>
    <property type="project" value="UniProtKB-SubCell"/>
</dbReference>
<dbReference type="InterPro" id="IPR003838">
    <property type="entry name" value="ABC3_permease_C"/>
</dbReference>
<dbReference type="PANTHER" id="PTHR43738:SF2">
    <property type="entry name" value="ABC TRANSPORTER PERMEASE"/>
    <property type="match status" value="1"/>
</dbReference>
<dbReference type="PANTHER" id="PTHR43738">
    <property type="entry name" value="ABC TRANSPORTER, MEMBRANE PROTEIN"/>
    <property type="match status" value="1"/>
</dbReference>
<evidence type="ECO:0000256" key="4">
    <source>
        <dbReference type="ARBA" id="ARBA00022989"/>
    </source>
</evidence>
<feature type="domain" description="MacB-like periplasmic core" evidence="8">
    <location>
        <begin position="20"/>
        <end position="222"/>
    </location>
</feature>
<keyword evidence="5 6" id="KW-0472">Membrane</keyword>
<feature type="domain" description="ABC3 transporter permease C-terminal" evidence="7">
    <location>
        <begin position="252"/>
        <end position="367"/>
    </location>
</feature>
<proteinExistence type="predicted"/>
<dbReference type="AlphaFoldDB" id="A0A371QUP8"/>
<evidence type="ECO:0000259" key="8">
    <source>
        <dbReference type="Pfam" id="PF12704"/>
    </source>
</evidence>
<dbReference type="Pfam" id="PF02687">
    <property type="entry name" value="FtsX"/>
    <property type="match status" value="1"/>
</dbReference>
<keyword evidence="4 6" id="KW-1133">Transmembrane helix</keyword>
<feature type="transmembrane region" description="Helical" evidence="6">
    <location>
        <begin position="242"/>
        <end position="266"/>
    </location>
</feature>
<feature type="transmembrane region" description="Helical" evidence="6">
    <location>
        <begin position="339"/>
        <end position="357"/>
    </location>
</feature>
<reference evidence="9 10" key="1">
    <citation type="submission" date="2017-07" db="EMBL/GenBank/DDBJ databases">
        <title>Draft genome sequence of aerobic hyperthermophilic archaea, Pyrobaculum aerophilum YKB31 and YKB32.</title>
        <authorList>
            <person name="Mochizuki T."/>
            <person name="Berliner A.J."/>
            <person name="Yoshida-Takashima Y."/>
            <person name="Takaki Y."/>
            <person name="Nunoura T."/>
            <person name="Takai K."/>
        </authorList>
    </citation>
    <scope>NUCLEOTIDE SEQUENCE [LARGE SCALE GENOMIC DNA]</scope>
    <source>
        <strain evidence="9 10">YKB31</strain>
    </source>
</reference>
<evidence type="ECO:0000256" key="5">
    <source>
        <dbReference type="ARBA" id="ARBA00023136"/>
    </source>
</evidence>
<evidence type="ECO:0000313" key="9">
    <source>
        <dbReference type="EMBL" id="RFA93464.1"/>
    </source>
</evidence>
<dbReference type="EMBL" id="NMUE01000063">
    <property type="protein sequence ID" value="RFA93464.1"/>
    <property type="molecule type" value="Genomic_DNA"/>
</dbReference>
<organism evidence="9 10">
    <name type="scientific">Pyrobaculum aerophilum</name>
    <dbReference type="NCBI Taxonomy" id="13773"/>
    <lineage>
        <taxon>Archaea</taxon>
        <taxon>Thermoproteota</taxon>
        <taxon>Thermoprotei</taxon>
        <taxon>Thermoproteales</taxon>
        <taxon>Thermoproteaceae</taxon>
        <taxon>Pyrobaculum</taxon>
    </lineage>
</organism>
<sequence length="375" mass="39962">MLRDLVRLAWLSVKEKAGRSALAAFGVFMAFLALTIALSIGEAFKALIIASIQSLGLNTVWIFPRTGLFTDADVALVKSLVPGAMVIPILGEGGTLTLPDGTEVEAYVYFIPPEHIEALVPREALKSGQLYVSGSLALFSNTIKMKGEVPLEPGTPAVFRSGGRTIDFVVSGVIDLSGRPGPMAGASIYADKSLALEDRYFMIYVVTDKPETAATVARKLRPYFPDAEIFSPQTLAQQVGQLVSAAQIGLGILAGVSALVTALWLYDTMTISLLQRIKEIGIMRAVGFKRRHIMTLVITEALIVVTIGVLAATPLLFVISAVSFPVGPGLSLKLAIPPYTAVISAFIVVMANILGVLGPAYKASRVNVVEALRYE</sequence>
<evidence type="ECO:0000313" key="10">
    <source>
        <dbReference type="Proteomes" id="UP000257123"/>
    </source>
</evidence>
<dbReference type="RefSeq" id="WP_116422012.1">
    <property type="nucleotide sequence ID" value="NZ_NMUE01000063.1"/>
</dbReference>